<feature type="region of interest" description="Disordered" evidence="1">
    <location>
        <begin position="186"/>
        <end position="225"/>
    </location>
</feature>
<sequence>MPAQYTSFNPYQQLAQQEAMQAEYARQQQEWQLQQQQAQLQAQQQQQQEEWMRQQQFLQLQQQQQQMQVPQQPLTAQPTGFGTNNPFAPALTASSSNASSAFSSPALQNSTPISFNLQGTYANGNAPSSFTPPPQPPKSAPPGPGSMRNPTKTDQEHAHLADLFANRDDGIDSFGNFGQLRYGQQAGRLVGQQTGQPGGHNPFAQQQQQQQQQQQVGNDQPFFSI</sequence>
<evidence type="ECO:0000256" key="1">
    <source>
        <dbReference type="SAM" id="MobiDB-lite"/>
    </source>
</evidence>
<gene>
    <name evidence="2" type="ORF">EIP91_010517</name>
</gene>
<feature type="region of interest" description="Disordered" evidence="1">
    <location>
        <begin position="35"/>
        <end position="153"/>
    </location>
</feature>
<dbReference type="EMBL" id="RWJN01000632">
    <property type="protein sequence ID" value="TCD60241.1"/>
    <property type="molecule type" value="Genomic_DNA"/>
</dbReference>
<reference evidence="2 3" key="1">
    <citation type="submission" date="2018-11" db="EMBL/GenBank/DDBJ databases">
        <title>Genome assembly of Steccherinum ochraceum LE-BIN_3174, the white-rot fungus of the Steccherinaceae family (The Residual Polyporoid clade, Polyporales, Basidiomycota).</title>
        <authorList>
            <person name="Fedorova T.V."/>
            <person name="Glazunova O.A."/>
            <person name="Landesman E.O."/>
            <person name="Moiseenko K.V."/>
            <person name="Psurtseva N.V."/>
            <person name="Savinova O.S."/>
            <person name="Shakhova N.V."/>
            <person name="Tyazhelova T.V."/>
            <person name="Vasina D.V."/>
        </authorList>
    </citation>
    <scope>NUCLEOTIDE SEQUENCE [LARGE SCALE GENOMIC DNA]</scope>
    <source>
        <strain evidence="2 3">LE-BIN_3174</strain>
    </source>
</reference>
<feature type="compositionally biased region" description="Pro residues" evidence="1">
    <location>
        <begin position="130"/>
        <end position="144"/>
    </location>
</feature>
<dbReference type="AlphaFoldDB" id="A0A4R0R0I6"/>
<organism evidence="2 3">
    <name type="scientific">Steccherinum ochraceum</name>
    <dbReference type="NCBI Taxonomy" id="92696"/>
    <lineage>
        <taxon>Eukaryota</taxon>
        <taxon>Fungi</taxon>
        <taxon>Dikarya</taxon>
        <taxon>Basidiomycota</taxon>
        <taxon>Agaricomycotina</taxon>
        <taxon>Agaricomycetes</taxon>
        <taxon>Polyporales</taxon>
        <taxon>Steccherinaceae</taxon>
        <taxon>Steccherinum</taxon>
    </lineage>
</organism>
<feature type="compositionally biased region" description="Polar residues" evidence="1">
    <location>
        <begin position="216"/>
        <end position="225"/>
    </location>
</feature>
<evidence type="ECO:0000313" key="3">
    <source>
        <dbReference type="Proteomes" id="UP000292702"/>
    </source>
</evidence>
<comment type="caution">
    <text evidence="2">The sequence shown here is derived from an EMBL/GenBank/DDBJ whole genome shotgun (WGS) entry which is preliminary data.</text>
</comment>
<dbReference type="Proteomes" id="UP000292702">
    <property type="component" value="Unassembled WGS sequence"/>
</dbReference>
<protein>
    <submittedName>
        <fullName evidence="2">Uncharacterized protein</fullName>
    </submittedName>
</protein>
<dbReference type="STRING" id="92696.A0A4R0R0I6"/>
<dbReference type="OrthoDB" id="3269719at2759"/>
<feature type="compositionally biased region" description="Low complexity" evidence="1">
    <location>
        <begin position="35"/>
        <end position="77"/>
    </location>
</feature>
<accession>A0A4R0R0I6</accession>
<evidence type="ECO:0000313" key="2">
    <source>
        <dbReference type="EMBL" id="TCD60241.1"/>
    </source>
</evidence>
<feature type="compositionally biased region" description="Polar residues" evidence="1">
    <location>
        <begin position="107"/>
        <end position="126"/>
    </location>
</feature>
<feature type="compositionally biased region" description="Low complexity" evidence="1">
    <location>
        <begin position="205"/>
        <end position="215"/>
    </location>
</feature>
<keyword evidence="3" id="KW-1185">Reference proteome</keyword>
<proteinExistence type="predicted"/>
<feature type="compositionally biased region" description="Low complexity" evidence="1">
    <location>
        <begin position="88"/>
        <end position="106"/>
    </location>
</feature>
<name>A0A4R0R0I6_9APHY</name>